<keyword evidence="6 8" id="KW-0472">Membrane</keyword>
<feature type="domain" description="Potassium channel" evidence="9">
    <location>
        <begin position="31"/>
        <end position="100"/>
    </location>
</feature>
<evidence type="ECO:0000256" key="2">
    <source>
        <dbReference type="ARBA" id="ARBA00022448"/>
    </source>
</evidence>
<dbReference type="GO" id="GO:0015271">
    <property type="term" value="F:outward rectifier potassium channel activity"/>
    <property type="evidence" value="ECO:0007669"/>
    <property type="project" value="TreeGrafter"/>
</dbReference>
<evidence type="ECO:0000256" key="7">
    <source>
        <dbReference type="ARBA" id="ARBA00023303"/>
    </source>
</evidence>
<evidence type="ECO:0000256" key="5">
    <source>
        <dbReference type="ARBA" id="ARBA00023065"/>
    </source>
</evidence>
<evidence type="ECO:0000256" key="3">
    <source>
        <dbReference type="ARBA" id="ARBA00022692"/>
    </source>
</evidence>
<accession>A0A4P9Z6G3</accession>
<dbReference type="AlphaFoldDB" id="A0A4P9Z6G3"/>
<dbReference type="InterPro" id="IPR013099">
    <property type="entry name" value="K_chnl_dom"/>
</dbReference>
<feature type="transmembrane region" description="Helical" evidence="8">
    <location>
        <begin position="78"/>
        <end position="98"/>
    </location>
</feature>
<evidence type="ECO:0000256" key="6">
    <source>
        <dbReference type="ARBA" id="ARBA00023136"/>
    </source>
</evidence>
<dbReference type="PANTHER" id="PTHR11003">
    <property type="entry name" value="POTASSIUM CHANNEL, SUBFAMILY K"/>
    <property type="match status" value="1"/>
</dbReference>
<dbReference type="SUPFAM" id="SSF81324">
    <property type="entry name" value="Voltage-gated potassium channels"/>
    <property type="match status" value="1"/>
</dbReference>
<keyword evidence="3 8" id="KW-0812">Transmembrane</keyword>
<dbReference type="GO" id="GO:0005886">
    <property type="term" value="C:plasma membrane"/>
    <property type="evidence" value="ECO:0007669"/>
    <property type="project" value="TreeGrafter"/>
</dbReference>
<sequence length="108" mass="11875">MKSLGVGLVRLSLGFWHGLRDPEFQAIIFLLTVSVLGGSIFYHWVEGWSWLDSAYFSVVALTTVGDATLGPTTGVSKIFTMGFSLVGIGLVLAFLSRLSSYRDLERRD</sequence>
<evidence type="ECO:0000256" key="1">
    <source>
        <dbReference type="ARBA" id="ARBA00004141"/>
    </source>
</evidence>
<keyword evidence="4 8" id="KW-1133">Transmembrane helix</keyword>
<dbReference type="InterPro" id="IPR003280">
    <property type="entry name" value="2pore_dom_K_chnl"/>
</dbReference>
<keyword evidence="11" id="KW-1185">Reference proteome</keyword>
<dbReference type="GO" id="GO:0030322">
    <property type="term" value="P:stabilization of membrane potential"/>
    <property type="evidence" value="ECO:0007669"/>
    <property type="project" value="TreeGrafter"/>
</dbReference>
<dbReference type="GO" id="GO:0022841">
    <property type="term" value="F:potassium ion leak channel activity"/>
    <property type="evidence" value="ECO:0007669"/>
    <property type="project" value="TreeGrafter"/>
</dbReference>
<name>A0A4P9Z6G3_9FUNG</name>
<evidence type="ECO:0000313" key="10">
    <source>
        <dbReference type="EMBL" id="RKP28038.1"/>
    </source>
</evidence>
<evidence type="ECO:0000313" key="11">
    <source>
        <dbReference type="Proteomes" id="UP000278143"/>
    </source>
</evidence>
<dbReference type="EMBL" id="KZ989124">
    <property type="protein sequence ID" value="RKP28038.1"/>
    <property type="molecule type" value="Genomic_DNA"/>
</dbReference>
<keyword evidence="7 10" id="KW-0407">Ion channel</keyword>
<evidence type="ECO:0000256" key="8">
    <source>
        <dbReference type="SAM" id="Phobius"/>
    </source>
</evidence>
<dbReference type="Gene3D" id="1.10.287.70">
    <property type="match status" value="1"/>
</dbReference>
<feature type="transmembrane region" description="Helical" evidence="8">
    <location>
        <begin position="26"/>
        <end position="45"/>
    </location>
</feature>
<dbReference type="OrthoDB" id="297496at2759"/>
<keyword evidence="5" id="KW-0406">Ion transport</keyword>
<protein>
    <submittedName>
        <fullName evidence="10">Potassium channel protein</fullName>
    </submittedName>
</protein>
<organism evidence="10 11">
    <name type="scientific">Syncephalis pseudoplumigaleata</name>
    <dbReference type="NCBI Taxonomy" id="1712513"/>
    <lineage>
        <taxon>Eukaryota</taxon>
        <taxon>Fungi</taxon>
        <taxon>Fungi incertae sedis</taxon>
        <taxon>Zoopagomycota</taxon>
        <taxon>Zoopagomycotina</taxon>
        <taxon>Zoopagomycetes</taxon>
        <taxon>Zoopagales</taxon>
        <taxon>Piptocephalidaceae</taxon>
        <taxon>Syncephalis</taxon>
    </lineage>
</organism>
<comment type="subcellular location">
    <subcellularLocation>
        <location evidence="1">Membrane</location>
        <topology evidence="1">Multi-pass membrane protein</topology>
    </subcellularLocation>
</comment>
<dbReference type="Pfam" id="PF07885">
    <property type="entry name" value="Ion_trans_2"/>
    <property type="match status" value="1"/>
</dbReference>
<dbReference type="Proteomes" id="UP000278143">
    <property type="component" value="Unassembled WGS sequence"/>
</dbReference>
<keyword evidence="2" id="KW-0813">Transport</keyword>
<evidence type="ECO:0000259" key="9">
    <source>
        <dbReference type="Pfam" id="PF07885"/>
    </source>
</evidence>
<evidence type="ECO:0000256" key="4">
    <source>
        <dbReference type="ARBA" id="ARBA00022989"/>
    </source>
</evidence>
<dbReference type="PANTHER" id="PTHR11003:SF334">
    <property type="entry name" value="FI03418P"/>
    <property type="match status" value="1"/>
</dbReference>
<gene>
    <name evidence="10" type="ORF">SYNPS1DRAFT_20594</name>
</gene>
<proteinExistence type="predicted"/>
<reference evidence="11" key="1">
    <citation type="journal article" date="2018" name="Nat. Microbiol.">
        <title>Leveraging single-cell genomics to expand the fungal tree of life.</title>
        <authorList>
            <person name="Ahrendt S.R."/>
            <person name="Quandt C.A."/>
            <person name="Ciobanu D."/>
            <person name="Clum A."/>
            <person name="Salamov A."/>
            <person name="Andreopoulos B."/>
            <person name="Cheng J.F."/>
            <person name="Woyke T."/>
            <person name="Pelin A."/>
            <person name="Henrissat B."/>
            <person name="Reynolds N.K."/>
            <person name="Benny G.L."/>
            <person name="Smith M.E."/>
            <person name="James T.Y."/>
            <person name="Grigoriev I.V."/>
        </authorList>
    </citation>
    <scope>NUCLEOTIDE SEQUENCE [LARGE SCALE GENOMIC DNA]</scope>
    <source>
        <strain evidence="11">Benny S71-1</strain>
    </source>
</reference>